<feature type="domain" description="Glyoxalase-like" evidence="1">
    <location>
        <begin position="7"/>
        <end position="145"/>
    </location>
</feature>
<name>A0A3B0ADV6_9ACTN</name>
<evidence type="ECO:0000259" key="1">
    <source>
        <dbReference type="Pfam" id="PF18029"/>
    </source>
</evidence>
<proteinExistence type="predicted"/>
<protein>
    <submittedName>
        <fullName evidence="2">VOC family protein</fullName>
    </submittedName>
</protein>
<dbReference type="InterPro" id="IPR029068">
    <property type="entry name" value="Glyas_Bleomycin-R_OHBP_Dase"/>
</dbReference>
<keyword evidence="3" id="KW-1185">Reference proteome</keyword>
<accession>A0A3B0ADV6</accession>
<dbReference type="AlphaFoldDB" id="A0A3B0ADV6"/>
<dbReference type="Gene3D" id="3.10.180.10">
    <property type="entry name" value="2,3-Dihydroxybiphenyl 1,2-Dioxygenase, domain 1"/>
    <property type="match status" value="1"/>
</dbReference>
<dbReference type="PANTHER" id="PTHR35908">
    <property type="entry name" value="HYPOTHETICAL FUSION PROTEIN"/>
    <property type="match status" value="1"/>
</dbReference>
<dbReference type="EMBL" id="RBAN01000001">
    <property type="protein sequence ID" value="RKN58484.1"/>
    <property type="molecule type" value="Genomic_DNA"/>
</dbReference>
<comment type="caution">
    <text evidence="2">The sequence shown here is derived from an EMBL/GenBank/DDBJ whole genome shotgun (WGS) entry which is preliminary data.</text>
</comment>
<dbReference type="InterPro" id="IPR041581">
    <property type="entry name" value="Glyoxalase_6"/>
</dbReference>
<dbReference type="PANTHER" id="PTHR35908:SF1">
    <property type="entry name" value="CONSERVED PROTEIN"/>
    <property type="match status" value="1"/>
</dbReference>
<organism evidence="2 3">
    <name type="scientific">Micromonospora costi</name>
    <dbReference type="NCBI Taxonomy" id="1530042"/>
    <lineage>
        <taxon>Bacteria</taxon>
        <taxon>Bacillati</taxon>
        <taxon>Actinomycetota</taxon>
        <taxon>Actinomycetes</taxon>
        <taxon>Micromonosporales</taxon>
        <taxon>Micromonosporaceae</taxon>
        <taxon>Micromonospora</taxon>
    </lineage>
</organism>
<evidence type="ECO:0000313" key="3">
    <source>
        <dbReference type="Proteomes" id="UP000279968"/>
    </source>
</evidence>
<gene>
    <name evidence="2" type="ORF">D7193_08055</name>
</gene>
<sequence length="145" mass="15782">MADAWTMTFDSADPPALAAFWKAALGYVDAAPPTGFADWAEFLRHYDVPEDEWDGVASLEDPAGRGPRISFLKVPEPKTAKNRIHLDIQAGGGRGVPWEVRAPRVRAAVARLVEAGATVLREDEVDGRLDHVVMADPEGNEFCVV</sequence>
<dbReference type="Pfam" id="PF18029">
    <property type="entry name" value="Glyoxalase_6"/>
    <property type="match status" value="1"/>
</dbReference>
<dbReference type="Proteomes" id="UP000279968">
    <property type="component" value="Unassembled WGS sequence"/>
</dbReference>
<dbReference type="RefSeq" id="WP_120778653.1">
    <property type="nucleotide sequence ID" value="NZ_JBHLUP010000009.1"/>
</dbReference>
<reference evidence="2 3" key="1">
    <citation type="journal article" date="2015" name="Int. J. Syst. Evol. Microbiol.">
        <title>Micromonospora costi sp. nov., isolated from a leaf of Costus speciosus.</title>
        <authorList>
            <person name="Thawai C."/>
        </authorList>
    </citation>
    <scope>NUCLEOTIDE SEQUENCE [LARGE SCALE GENOMIC DNA]</scope>
    <source>
        <strain evidence="2 3">CS1-12</strain>
    </source>
</reference>
<dbReference type="OrthoDB" id="3212826at2"/>
<dbReference type="SUPFAM" id="SSF54593">
    <property type="entry name" value="Glyoxalase/Bleomycin resistance protein/Dihydroxybiphenyl dioxygenase"/>
    <property type="match status" value="1"/>
</dbReference>
<evidence type="ECO:0000313" key="2">
    <source>
        <dbReference type="EMBL" id="RKN58484.1"/>
    </source>
</evidence>